<name>A0A7S4IW75_9EUKA</name>
<feature type="repeat" description="PPR" evidence="1">
    <location>
        <begin position="79"/>
        <end position="113"/>
    </location>
</feature>
<sequence length="431" mass="48934">MEKEGIRANTIVFSTIINACANMNQMERAEQLLQYMIQRNIEANSKTYSAMVFGYANHGNFDKAWESYNSLIESGFTPDLILFSSLINAYAKYKRMDDIFDILNKMKENKIETTPLIWNTIAGGYAANGNPEDCLRVIKQNVKVHRPVTLKALNPLLKYYVENQQVADAKSLLDHMKKKYKCTPDIVSFNTVIKGLALAGKVEAMMDLFYDMKDDSVQPTSVTMLHLFYGITRDNSEGSLLVGNIEALLDCAKEAKLYINRATASYLVNLISKSNNADGVDLCLELLEYVASFGTTLQANVFVTLHPYVTKEGSSAQMERMKGLMARNEIQDLSEITQQKQLNLHDLDTTELVTFVDNNLYEHFSQCETAVSIMRQRGHEVPQNQSENLLRIHLKHHDVEEAQFEFSALKEGNTKPSYELYGLLHEERSNK</sequence>
<dbReference type="InterPro" id="IPR011990">
    <property type="entry name" value="TPR-like_helical_dom_sf"/>
</dbReference>
<gene>
    <name evidence="2" type="ORF">VSP0166_LOCUS17777</name>
</gene>
<dbReference type="Gene3D" id="1.25.40.10">
    <property type="entry name" value="Tetratricopeptide repeat domain"/>
    <property type="match status" value="2"/>
</dbReference>
<protein>
    <recommendedName>
        <fullName evidence="3">Pentatricopeptide repeat-containing protein</fullName>
    </recommendedName>
</protein>
<feature type="repeat" description="PPR" evidence="1">
    <location>
        <begin position="185"/>
        <end position="219"/>
    </location>
</feature>
<dbReference type="GO" id="GO:0005739">
    <property type="term" value="C:mitochondrion"/>
    <property type="evidence" value="ECO:0007669"/>
    <property type="project" value="TreeGrafter"/>
</dbReference>
<organism evidence="2">
    <name type="scientific">Vannella robusta</name>
    <dbReference type="NCBI Taxonomy" id="1487602"/>
    <lineage>
        <taxon>Eukaryota</taxon>
        <taxon>Amoebozoa</taxon>
        <taxon>Discosea</taxon>
        <taxon>Flabellinia</taxon>
        <taxon>Vannellidae</taxon>
        <taxon>Vannella</taxon>
    </lineage>
</organism>
<dbReference type="InterPro" id="IPR002885">
    <property type="entry name" value="PPR_rpt"/>
</dbReference>
<accession>A0A7S4IW75</accession>
<dbReference type="PROSITE" id="PS51375">
    <property type="entry name" value="PPR"/>
    <property type="match status" value="4"/>
</dbReference>
<dbReference type="Pfam" id="PF13041">
    <property type="entry name" value="PPR_2"/>
    <property type="match status" value="2"/>
</dbReference>
<feature type="repeat" description="PPR" evidence="1">
    <location>
        <begin position="44"/>
        <end position="78"/>
    </location>
</feature>
<evidence type="ECO:0008006" key="3">
    <source>
        <dbReference type="Google" id="ProtNLM"/>
    </source>
</evidence>
<evidence type="ECO:0000256" key="1">
    <source>
        <dbReference type="PROSITE-ProRule" id="PRU00708"/>
    </source>
</evidence>
<dbReference type="EMBL" id="HBKP01025550">
    <property type="protein sequence ID" value="CAE2241409.1"/>
    <property type="molecule type" value="Transcribed_RNA"/>
</dbReference>
<dbReference type="AlphaFoldDB" id="A0A7S4IW75"/>
<proteinExistence type="predicted"/>
<dbReference type="GO" id="GO:0007005">
    <property type="term" value="P:mitochondrion organization"/>
    <property type="evidence" value="ECO:0007669"/>
    <property type="project" value="TreeGrafter"/>
</dbReference>
<dbReference type="InterPro" id="IPR051114">
    <property type="entry name" value="Mito_RNA_Proc_CCM1"/>
</dbReference>
<dbReference type="GO" id="GO:0006396">
    <property type="term" value="P:RNA processing"/>
    <property type="evidence" value="ECO:0007669"/>
    <property type="project" value="TreeGrafter"/>
</dbReference>
<dbReference type="NCBIfam" id="TIGR00756">
    <property type="entry name" value="PPR"/>
    <property type="match status" value="5"/>
</dbReference>
<reference evidence="2" key="1">
    <citation type="submission" date="2021-01" db="EMBL/GenBank/DDBJ databases">
        <authorList>
            <person name="Corre E."/>
            <person name="Pelletier E."/>
            <person name="Niang G."/>
            <person name="Scheremetjew M."/>
            <person name="Finn R."/>
            <person name="Kale V."/>
            <person name="Holt S."/>
            <person name="Cochrane G."/>
            <person name="Meng A."/>
            <person name="Brown T."/>
            <person name="Cohen L."/>
        </authorList>
    </citation>
    <scope>NUCLEOTIDE SEQUENCE</scope>
    <source>
        <strain evidence="2">DIVA3 518/3/11/1/6</strain>
    </source>
</reference>
<dbReference type="Pfam" id="PF13812">
    <property type="entry name" value="PPR_3"/>
    <property type="match status" value="1"/>
</dbReference>
<dbReference type="GO" id="GO:0003729">
    <property type="term" value="F:mRNA binding"/>
    <property type="evidence" value="ECO:0007669"/>
    <property type="project" value="TreeGrafter"/>
</dbReference>
<dbReference type="PANTHER" id="PTHR47934:SF6">
    <property type="entry name" value="MITOCHONDRIAL GROUP I INTRON SPLICING FACTOR CCM1-RELATED"/>
    <property type="match status" value="1"/>
</dbReference>
<evidence type="ECO:0000313" key="2">
    <source>
        <dbReference type="EMBL" id="CAE2241409.1"/>
    </source>
</evidence>
<dbReference type="PANTHER" id="PTHR47934">
    <property type="entry name" value="PENTATRICOPEPTIDE REPEAT-CONTAINING PROTEIN PET309, MITOCHONDRIAL"/>
    <property type="match status" value="1"/>
</dbReference>
<feature type="repeat" description="PPR" evidence="1">
    <location>
        <begin position="9"/>
        <end position="43"/>
    </location>
</feature>